<dbReference type="PROSITE" id="PS50887">
    <property type="entry name" value="GGDEF"/>
    <property type="match status" value="1"/>
</dbReference>
<name>K2GG73_9BACT</name>
<sequence length="420" mass="50690">MDASSESMEIPWIGRTRLLRDLRQKFWEYVYEIITWTSIRKALSSSEKAKQVKEYIRDFDEHLKNILESQRDIENDELFYHEIVKKSLELLLSKLKMDYAWIWLITEEKFHPVLQTGINKRLDHRIMYNQIKEAEEIASSSWKNFWIFPTESKNGWVDAVFIFKSLNDRIMWYLLLDDINDKRELTNFEIGRICDIFYAKLDKLIIEYELSRVNIQNITIKNRLEEAIKQARIDPLTSLLNRRTWDEVFAQRMADVARWGTSVSVAFIDIDHFKEVNDTHWHLIGDEVLRKIGETLNVWYTEGENILHLRRSTDDFIRYGWEEFLCILNHTNIKQAGIFLNKLRELIKKIPFIWADWKIFHVTISWWVTIIWWNDVDHKEQHPIEIRMKRVLERADAALYDAKNSWRNIIKSYSSKQIWV</sequence>
<dbReference type="InterPro" id="IPR029787">
    <property type="entry name" value="Nucleotide_cyclase"/>
</dbReference>
<dbReference type="GO" id="GO:0052621">
    <property type="term" value="F:diguanylate cyclase activity"/>
    <property type="evidence" value="ECO:0007669"/>
    <property type="project" value="TreeGrafter"/>
</dbReference>
<organism evidence="2">
    <name type="scientific">uncultured bacterium</name>
    <name type="common">gcode 4</name>
    <dbReference type="NCBI Taxonomy" id="1234023"/>
    <lineage>
        <taxon>Bacteria</taxon>
        <taxon>environmental samples</taxon>
    </lineage>
</organism>
<proteinExistence type="predicted"/>
<feature type="domain" description="GGDEF" evidence="1">
    <location>
        <begin position="261"/>
        <end position="415"/>
    </location>
</feature>
<dbReference type="PANTHER" id="PTHR45138:SF9">
    <property type="entry name" value="DIGUANYLATE CYCLASE DGCM-RELATED"/>
    <property type="match status" value="1"/>
</dbReference>
<dbReference type="EMBL" id="AMFJ01000181">
    <property type="protein sequence ID" value="EKE29399.1"/>
    <property type="molecule type" value="Genomic_DNA"/>
</dbReference>
<gene>
    <name evidence="2" type="ORF">ACD_2C00181G0007</name>
</gene>
<dbReference type="InterPro" id="IPR000160">
    <property type="entry name" value="GGDEF_dom"/>
</dbReference>
<reference evidence="2" key="1">
    <citation type="journal article" date="2012" name="Science">
        <title>Fermentation, hydrogen, and sulfur metabolism in multiple uncultivated bacterial phyla.</title>
        <authorList>
            <person name="Wrighton K.C."/>
            <person name="Thomas B.C."/>
            <person name="Sharon I."/>
            <person name="Miller C.S."/>
            <person name="Castelle C.J."/>
            <person name="VerBerkmoes N.C."/>
            <person name="Wilkins M.J."/>
            <person name="Hettich R.L."/>
            <person name="Lipton M.S."/>
            <person name="Williams K.H."/>
            <person name="Long P.E."/>
            <person name="Banfield J.F."/>
        </authorList>
    </citation>
    <scope>NUCLEOTIDE SEQUENCE [LARGE SCALE GENOMIC DNA]</scope>
</reference>
<accession>K2GG73</accession>
<dbReference type="AlphaFoldDB" id="K2GG73"/>
<dbReference type="PANTHER" id="PTHR45138">
    <property type="entry name" value="REGULATORY COMPONENTS OF SENSORY TRANSDUCTION SYSTEM"/>
    <property type="match status" value="1"/>
</dbReference>
<dbReference type="SMART" id="SM00267">
    <property type="entry name" value="GGDEF"/>
    <property type="match status" value="1"/>
</dbReference>
<dbReference type="Gene3D" id="3.30.70.270">
    <property type="match status" value="1"/>
</dbReference>
<dbReference type="InterPro" id="IPR050469">
    <property type="entry name" value="Diguanylate_Cyclase"/>
</dbReference>
<evidence type="ECO:0000259" key="1">
    <source>
        <dbReference type="PROSITE" id="PS50887"/>
    </source>
</evidence>
<dbReference type="SUPFAM" id="SSF55073">
    <property type="entry name" value="Nucleotide cyclase"/>
    <property type="match status" value="1"/>
</dbReference>
<evidence type="ECO:0000313" key="2">
    <source>
        <dbReference type="EMBL" id="EKE29399.1"/>
    </source>
</evidence>
<dbReference type="NCBIfam" id="TIGR00254">
    <property type="entry name" value="GGDEF"/>
    <property type="match status" value="1"/>
</dbReference>
<protein>
    <recommendedName>
        <fullName evidence="1">GGDEF domain-containing protein</fullName>
    </recommendedName>
</protein>
<dbReference type="CDD" id="cd01949">
    <property type="entry name" value="GGDEF"/>
    <property type="match status" value="1"/>
</dbReference>
<comment type="caution">
    <text evidence="2">The sequence shown here is derived from an EMBL/GenBank/DDBJ whole genome shotgun (WGS) entry which is preliminary data.</text>
</comment>
<dbReference type="Pfam" id="PF00990">
    <property type="entry name" value="GGDEF"/>
    <property type="match status" value="1"/>
</dbReference>
<dbReference type="InterPro" id="IPR043128">
    <property type="entry name" value="Rev_trsase/Diguanyl_cyclase"/>
</dbReference>